<evidence type="ECO:0000256" key="1">
    <source>
        <dbReference type="SAM" id="MobiDB-lite"/>
    </source>
</evidence>
<dbReference type="VEuPathDB" id="FungiDB:M747DRAFT_250071"/>
<dbReference type="EMBL" id="KZ851975">
    <property type="protein sequence ID" value="RDH14201.1"/>
    <property type="molecule type" value="Genomic_DNA"/>
</dbReference>
<organism evidence="2 3">
    <name type="scientific">Aspergillus niger ATCC 13496</name>
    <dbReference type="NCBI Taxonomy" id="1353008"/>
    <lineage>
        <taxon>Eukaryota</taxon>
        <taxon>Fungi</taxon>
        <taxon>Dikarya</taxon>
        <taxon>Ascomycota</taxon>
        <taxon>Pezizomycotina</taxon>
        <taxon>Eurotiomycetes</taxon>
        <taxon>Eurotiomycetidae</taxon>
        <taxon>Eurotiales</taxon>
        <taxon>Aspergillaceae</taxon>
        <taxon>Aspergillus</taxon>
        <taxon>Aspergillus subgen. Circumdati</taxon>
    </lineage>
</organism>
<evidence type="ECO:0000313" key="3">
    <source>
        <dbReference type="Proteomes" id="UP000253845"/>
    </source>
</evidence>
<dbReference type="Proteomes" id="UP000253845">
    <property type="component" value="Unassembled WGS sequence"/>
</dbReference>
<feature type="region of interest" description="Disordered" evidence="1">
    <location>
        <begin position="143"/>
        <end position="165"/>
    </location>
</feature>
<name>A0A370BM83_ASPNG</name>
<gene>
    <name evidence="2" type="ORF">M747DRAFT_250071</name>
</gene>
<protein>
    <submittedName>
        <fullName evidence="2">Uncharacterized protein</fullName>
    </submittedName>
</protein>
<accession>A0A370BM83</accession>
<dbReference type="AlphaFoldDB" id="A0A370BM83"/>
<sequence>MAGARLKPYPPCDVYNVGKSGWQGLYVSRADFPGIPQHECALAARATLFFAVMGERSRHTHHGEDIRNLYEKMESNKDSNVPERRVMSSDGQLDTLVFGVSDNATGNCPAAHGVSGGLKVGRVLQSGEPAHVDGYVWKDGKISSEGKHEDPESTVLGIVVRDKKP</sequence>
<proteinExistence type="predicted"/>
<reference evidence="2 3" key="1">
    <citation type="submission" date="2018-07" db="EMBL/GenBank/DDBJ databases">
        <title>Section-level genome sequencing of Aspergillus section Nigri to investigate inter- and intra-species variation.</title>
        <authorList>
            <consortium name="DOE Joint Genome Institute"/>
            <person name="Vesth T.C."/>
            <person name="Nybo J.L."/>
            <person name="Theobald S."/>
            <person name="Frisvad J.C."/>
            <person name="Larsen T.O."/>
            <person name="Nielsen K.F."/>
            <person name="Hoof J.B."/>
            <person name="Brandl J."/>
            <person name="Salamov A."/>
            <person name="Riley R."/>
            <person name="Gladden J.M."/>
            <person name="Phatale P."/>
            <person name="Nielsen M.T."/>
            <person name="Lyhne E.K."/>
            <person name="Kogle M.E."/>
            <person name="Strasser K."/>
            <person name="McDonnell E."/>
            <person name="Barry K."/>
            <person name="Clum A."/>
            <person name="Chen C."/>
            <person name="Nolan M."/>
            <person name="Sandor L."/>
            <person name="Kuo A."/>
            <person name="Lipzen A."/>
            <person name="Hainaut M."/>
            <person name="Drula E."/>
            <person name="Tsang A."/>
            <person name="Magnuson J.K."/>
            <person name="Henrissat B."/>
            <person name="Wiebenga A."/>
            <person name="Simmons B.A."/>
            <person name="Makela M.R."/>
            <person name="De vries R.P."/>
            <person name="Grigoriev I.V."/>
            <person name="Mortensen U.H."/>
            <person name="Baker S.E."/>
            <person name="Andersen M.R."/>
        </authorList>
    </citation>
    <scope>NUCLEOTIDE SEQUENCE [LARGE SCALE GENOMIC DNA]</scope>
    <source>
        <strain evidence="2 3">ATCC 13496</strain>
    </source>
</reference>
<evidence type="ECO:0000313" key="2">
    <source>
        <dbReference type="EMBL" id="RDH14201.1"/>
    </source>
</evidence>